<organism evidence="2 3">
    <name type="scientific">Cronobacter phage vB_CsaP_009</name>
    <dbReference type="NCBI Taxonomy" id="2699738"/>
    <lineage>
        <taxon>Viruses</taxon>
        <taxon>Duplodnaviria</taxon>
        <taxon>Heunggongvirae</taxon>
        <taxon>Uroviricota</taxon>
        <taxon>Caudoviricetes</taxon>
        <taxon>Grimontviridae</taxon>
        <taxon>Privateervirus</taxon>
        <taxon>Privateervirus pv009</taxon>
    </lineage>
</organism>
<proteinExistence type="predicted"/>
<keyword evidence="1" id="KW-1133">Transmembrane helix</keyword>
<accession>A0A679FDW7</accession>
<evidence type="ECO:0000256" key="1">
    <source>
        <dbReference type="SAM" id="Phobius"/>
    </source>
</evidence>
<dbReference type="EMBL" id="LC519601">
    <property type="protein sequence ID" value="BBU72696.1"/>
    <property type="molecule type" value="Genomic_DNA"/>
</dbReference>
<sequence length="37" mass="4311">MDYQVTKLIYLIIGHVLFLSVCIIGSAVYCYWDIKND</sequence>
<protein>
    <submittedName>
        <fullName evidence="2">Uncharacterized protein</fullName>
    </submittedName>
</protein>
<dbReference type="Proteomes" id="UP000479051">
    <property type="component" value="Segment"/>
</dbReference>
<dbReference type="RefSeq" id="YP_009833429.1">
    <property type="nucleotide sequence ID" value="NC_048664.1"/>
</dbReference>
<dbReference type="GeneID" id="55603484"/>
<reference evidence="2 3" key="1">
    <citation type="submission" date="2020-01" db="EMBL/GenBank/DDBJ databases">
        <title>Isolation, characterization and genomic analysis of a lytic bacteriophage vB_CsaP_009 infecting Cronobacter.</title>
        <authorList>
            <person name="Soleimani-Delfan A."/>
            <person name="Shahin K."/>
            <person name="Barazandeh M."/>
            <person name="Komijani M."/>
        </authorList>
    </citation>
    <scope>NUCLEOTIDE SEQUENCE [LARGE SCALE GENOMIC DNA]</scope>
</reference>
<name>A0A679FDW7_9CAUD</name>
<evidence type="ECO:0000313" key="3">
    <source>
        <dbReference type="Proteomes" id="UP000479051"/>
    </source>
</evidence>
<feature type="transmembrane region" description="Helical" evidence="1">
    <location>
        <begin position="12"/>
        <end position="32"/>
    </location>
</feature>
<dbReference type="KEGG" id="vg:55603484"/>
<evidence type="ECO:0000313" key="2">
    <source>
        <dbReference type="EMBL" id="BBU72696.1"/>
    </source>
</evidence>
<keyword evidence="3" id="KW-1185">Reference proteome</keyword>
<keyword evidence="1" id="KW-0812">Transmembrane</keyword>
<keyword evidence="1" id="KW-0472">Membrane</keyword>